<dbReference type="PROSITE" id="PS51419">
    <property type="entry name" value="RAB"/>
    <property type="match status" value="1"/>
</dbReference>
<evidence type="ECO:0000256" key="2">
    <source>
        <dbReference type="ARBA" id="ARBA00023134"/>
    </source>
</evidence>
<evidence type="ECO:0000313" key="4">
    <source>
        <dbReference type="Proteomes" id="UP000054350"/>
    </source>
</evidence>
<dbReference type="InterPro" id="IPR050227">
    <property type="entry name" value="Rab"/>
</dbReference>
<dbReference type="Gene3D" id="3.40.50.300">
    <property type="entry name" value="P-loop containing nucleotide triphosphate hydrolases"/>
    <property type="match status" value="1"/>
</dbReference>
<name>A0A0L0T209_ALLM3</name>
<accession>A0A0L0T209</accession>
<dbReference type="Proteomes" id="UP000054350">
    <property type="component" value="Unassembled WGS sequence"/>
</dbReference>
<dbReference type="SMART" id="SM00175">
    <property type="entry name" value="RAB"/>
    <property type="match status" value="1"/>
</dbReference>
<dbReference type="OrthoDB" id="9989112at2759"/>
<dbReference type="InterPro" id="IPR005225">
    <property type="entry name" value="Small_GTP-bd"/>
</dbReference>
<dbReference type="GO" id="GO:0003924">
    <property type="term" value="F:GTPase activity"/>
    <property type="evidence" value="ECO:0007669"/>
    <property type="project" value="InterPro"/>
</dbReference>
<dbReference type="GO" id="GO:0005525">
    <property type="term" value="F:GTP binding"/>
    <property type="evidence" value="ECO:0007669"/>
    <property type="project" value="UniProtKB-KW"/>
</dbReference>
<dbReference type="SMART" id="SM00173">
    <property type="entry name" value="RAS"/>
    <property type="match status" value="1"/>
</dbReference>
<dbReference type="EMBL" id="GG745357">
    <property type="protein sequence ID" value="KNE68660.1"/>
    <property type="molecule type" value="Genomic_DNA"/>
</dbReference>
<dbReference type="CDD" id="cd00154">
    <property type="entry name" value="Rab"/>
    <property type="match status" value="1"/>
</dbReference>
<proteinExistence type="predicted"/>
<dbReference type="InterPro" id="IPR027417">
    <property type="entry name" value="P-loop_NTPase"/>
</dbReference>
<sequence length="134" mass="14835">MSAAIDKATPSIKLILIGDSGTGKSSLLVAYTEQRFVGPDEAVATVGVDFRLVKKVIDGKATKAYIWDTAGQERFRTLTSSFYRGASVVFVVFDVTERESFENLDSWFNEVRQYCGKNGVLTCIVANKCDMVRF</sequence>
<dbReference type="PANTHER" id="PTHR47977">
    <property type="entry name" value="RAS-RELATED PROTEIN RAB"/>
    <property type="match status" value="1"/>
</dbReference>
<keyword evidence="2" id="KW-0342">GTP-binding</keyword>
<reference evidence="4" key="2">
    <citation type="submission" date="2009-11" db="EMBL/GenBank/DDBJ databases">
        <title>The Genome Sequence of Allomyces macrogynus strain ATCC 38327.</title>
        <authorList>
            <consortium name="The Broad Institute Genome Sequencing Platform"/>
            <person name="Russ C."/>
            <person name="Cuomo C."/>
            <person name="Shea T."/>
            <person name="Young S.K."/>
            <person name="Zeng Q."/>
            <person name="Koehrsen M."/>
            <person name="Haas B."/>
            <person name="Borodovsky M."/>
            <person name="Guigo R."/>
            <person name="Alvarado L."/>
            <person name="Berlin A."/>
            <person name="Borenstein D."/>
            <person name="Chen Z."/>
            <person name="Engels R."/>
            <person name="Freedman E."/>
            <person name="Gellesch M."/>
            <person name="Goldberg J."/>
            <person name="Griggs A."/>
            <person name="Gujja S."/>
            <person name="Heiman D."/>
            <person name="Hepburn T."/>
            <person name="Howarth C."/>
            <person name="Jen D."/>
            <person name="Larson L."/>
            <person name="Lewis B."/>
            <person name="Mehta T."/>
            <person name="Park D."/>
            <person name="Pearson M."/>
            <person name="Roberts A."/>
            <person name="Saif S."/>
            <person name="Shenoy N."/>
            <person name="Sisk P."/>
            <person name="Stolte C."/>
            <person name="Sykes S."/>
            <person name="Walk T."/>
            <person name="White J."/>
            <person name="Yandava C."/>
            <person name="Burger G."/>
            <person name="Gray M.W."/>
            <person name="Holland P.W.H."/>
            <person name="King N."/>
            <person name="Lang F.B.F."/>
            <person name="Roger A.J."/>
            <person name="Ruiz-Trillo I."/>
            <person name="Lander E."/>
            <person name="Nusbaum C."/>
        </authorList>
    </citation>
    <scope>NUCLEOTIDE SEQUENCE [LARGE SCALE GENOMIC DNA]</scope>
    <source>
        <strain evidence="4">ATCC 38327</strain>
    </source>
</reference>
<dbReference type="NCBIfam" id="TIGR00231">
    <property type="entry name" value="small_GTP"/>
    <property type="match status" value="1"/>
</dbReference>
<dbReference type="Pfam" id="PF00071">
    <property type="entry name" value="Ras"/>
    <property type="match status" value="1"/>
</dbReference>
<keyword evidence="1" id="KW-0547">Nucleotide-binding</keyword>
<dbReference type="InterPro" id="IPR001806">
    <property type="entry name" value="Small_GTPase"/>
</dbReference>
<dbReference type="FunFam" id="3.40.50.300:FF:001447">
    <property type="entry name" value="Ras-related protein Rab-1B"/>
    <property type="match status" value="1"/>
</dbReference>
<dbReference type="AlphaFoldDB" id="A0A0L0T209"/>
<organism evidence="3 4">
    <name type="scientific">Allomyces macrogynus (strain ATCC 38327)</name>
    <name type="common">Allomyces javanicus var. macrogynus</name>
    <dbReference type="NCBI Taxonomy" id="578462"/>
    <lineage>
        <taxon>Eukaryota</taxon>
        <taxon>Fungi</taxon>
        <taxon>Fungi incertae sedis</taxon>
        <taxon>Blastocladiomycota</taxon>
        <taxon>Blastocladiomycetes</taxon>
        <taxon>Blastocladiales</taxon>
        <taxon>Blastocladiaceae</taxon>
        <taxon>Allomyces</taxon>
    </lineage>
</organism>
<keyword evidence="4" id="KW-1185">Reference proteome</keyword>
<gene>
    <name evidence="3" type="ORF">AMAG_12828</name>
</gene>
<dbReference type="SMART" id="SM00174">
    <property type="entry name" value="RHO"/>
    <property type="match status" value="1"/>
</dbReference>
<evidence type="ECO:0000313" key="3">
    <source>
        <dbReference type="EMBL" id="KNE68660.1"/>
    </source>
</evidence>
<protein>
    <submittedName>
        <fullName evidence="3">Small GTP-binding protein domain</fullName>
    </submittedName>
</protein>
<dbReference type="PRINTS" id="PR00449">
    <property type="entry name" value="RASTRNSFRMNG"/>
</dbReference>
<dbReference type="VEuPathDB" id="FungiDB:AMAG_12828"/>
<reference evidence="3 4" key="1">
    <citation type="submission" date="2009-11" db="EMBL/GenBank/DDBJ databases">
        <title>Annotation of Allomyces macrogynus ATCC 38327.</title>
        <authorList>
            <consortium name="The Broad Institute Genome Sequencing Platform"/>
            <person name="Russ C."/>
            <person name="Cuomo C."/>
            <person name="Burger G."/>
            <person name="Gray M.W."/>
            <person name="Holland P.W.H."/>
            <person name="King N."/>
            <person name="Lang F.B.F."/>
            <person name="Roger A.J."/>
            <person name="Ruiz-Trillo I."/>
            <person name="Young S.K."/>
            <person name="Zeng Q."/>
            <person name="Gargeya S."/>
            <person name="Fitzgerald M."/>
            <person name="Haas B."/>
            <person name="Abouelleil A."/>
            <person name="Alvarado L."/>
            <person name="Arachchi H.M."/>
            <person name="Berlin A."/>
            <person name="Chapman S.B."/>
            <person name="Gearin G."/>
            <person name="Goldberg J."/>
            <person name="Griggs A."/>
            <person name="Gujja S."/>
            <person name="Hansen M."/>
            <person name="Heiman D."/>
            <person name="Howarth C."/>
            <person name="Larimer J."/>
            <person name="Lui A."/>
            <person name="MacDonald P.J.P."/>
            <person name="McCowen C."/>
            <person name="Montmayeur A."/>
            <person name="Murphy C."/>
            <person name="Neiman D."/>
            <person name="Pearson M."/>
            <person name="Priest M."/>
            <person name="Roberts A."/>
            <person name="Saif S."/>
            <person name="Shea T."/>
            <person name="Sisk P."/>
            <person name="Stolte C."/>
            <person name="Sykes S."/>
            <person name="Wortman J."/>
            <person name="Nusbaum C."/>
            <person name="Birren B."/>
        </authorList>
    </citation>
    <scope>NUCLEOTIDE SEQUENCE [LARGE SCALE GENOMIC DNA]</scope>
    <source>
        <strain evidence="3 4">ATCC 38327</strain>
    </source>
</reference>
<dbReference type="STRING" id="578462.A0A0L0T209"/>
<evidence type="ECO:0000256" key="1">
    <source>
        <dbReference type="ARBA" id="ARBA00022741"/>
    </source>
</evidence>
<dbReference type="eggNOG" id="KOG0080">
    <property type="taxonomic scope" value="Eukaryota"/>
</dbReference>
<dbReference type="SUPFAM" id="SSF52540">
    <property type="entry name" value="P-loop containing nucleoside triphosphate hydrolases"/>
    <property type="match status" value="1"/>
</dbReference>